<name>A0ABR9LAG8_9PSEU</name>
<sequence length="154" mass="17199">MYQLCNAQQVYAKGPDTEISLSNADRLREAHADYVRRMKALKQVAHSQPAAYTREAPLTGTAAAAQKQWPELSRSHAIKIANSWTRDFTPAATAAWWGAGLNHSEVSLAQVLEELGIRPEHLPAQIRGETILYRLKEGVQPERVLRILQTEGLM</sequence>
<keyword evidence="2" id="KW-1185">Reference proteome</keyword>
<dbReference type="Proteomes" id="UP000656548">
    <property type="component" value="Unassembled WGS sequence"/>
</dbReference>
<dbReference type="RefSeq" id="WP_192744807.1">
    <property type="nucleotide sequence ID" value="NZ_JADBEJ010000005.1"/>
</dbReference>
<evidence type="ECO:0000313" key="2">
    <source>
        <dbReference type="Proteomes" id="UP000656548"/>
    </source>
</evidence>
<gene>
    <name evidence="1" type="ORF">H4W30_004733</name>
</gene>
<reference evidence="1 2" key="1">
    <citation type="submission" date="2020-10" db="EMBL/GenBank/DDBJ databases">
        <title>Sequencing the genomes of 1000 actinobacteria strains.</title>
        <authorList>
            <person name="Klenk H.-P."/>
        </authorList>
    </citation>
    <scope>NUCLEOTIDE SEQUENCE [LARGE SCALE GENOMIC DNA]</scope>
    <source>
        <strain evidence="1 2">DSM 46661</strain>
    </source>
</reference>
<dbReference type="EMBL" id="JADBEJ010000005">
    <property type="protein sequence ID" value="MBE1577673.1"/>
    <property type="molecule type" value="Genomic_DNA"/>
</dbReference>
<accession>A0ABR9LAG8</accession>
<protein>
    <submittedName>
        <fullName evidence="1">Uncharacterized protein</fullName>
    </submittedName>
</protein>
<organism evidence="1 2">
    <name type="scientific">Amycolatopsis roodepoortensis</name>
    <dbReference type="NCBI Taxonomy" id="700274"/>
    <lineage>
        <taxon>Bacteria</taxon>
        <taxon>Bacillati</taxon>
        <taxon>Actinomycetota</taxon>
        <taxon>Actinomycetes</taxon>
        <taxon>Pseudonocardiales</taxon>
        <taxon>Pseudonocardiaceae</taxon>
        <taxon>Amycolatopsis</taxon>
    </lineage>
</organism>
<proteinExistence type="predicted"/>
<comment type="caution">
    <text evidence="1">The sequence shown here is derived from an EMBL/GenBank/DDBJ whole genome shotgun (WGS) entry which is preliminary data.</text>
</comment>
<evidence type="ECO:0000313" key="1">
    <source>
        <dbReference type="EMBL" id="MBE1577673.1"/>
    </source>
</evidence>